<dbReference type="Proteomes" id="UP000646548">
    <property type="component" value="Unassembled WGS sequence"/>
</dbReference>
<name>A0A834C6M6_ORYME</name>
<proteinExistence type="predicted"/>
<protein>
    <submittedName>
        <fullName evidence="2">Uncharacterized protein</fullName>
    </submittedName>
</protein>
<organism evidence="2 3">
    <name type="scientific">Oryzias melastigma</name>
    <name type="common">Marine medaka</name>
    <dbReference type="NCBI Taxonomy" id="30732"/>
    <lineage>
        <taxon>Eukaryota</taxon>
        <taxon>Metazoa</taxon>
        <taxon>Chordata</taxon>
        <taxon>Craniata</taxon>
        <taxon>Vertebrata</taxon>
        <taxon>Euteleostomi</taxon>
        <taxon>Actinopterygii</taxon>
        <taxon>Neopterygii</taxon>
        <taxon>Teleostei</taxon>
        <taxon>Neoteleostei</taxon>
        <taxon>Acanthomorphata</taxon>
        <taxon>Ovalentaria</taxon>
        <taxon>Atherinomorphae</taxon>
        <taxon>Beloniformes</taxon>
        <taxon>Adrianichthyidae</taxon>
        <taxon>Oryziinae</taxon>
        <taxon>Oryzias</taxon>
    </lineage>
</organism>
<gene>
    <name evidence="2" type="ORF">FQA47_006069</name>
</gene>
<sequence>MRALQYKVSAAAHSRQSPSMPSSVGKDILMHIFKAFGDLGCFYTRIQRSPQLTEAWRQKRERVCAAPLRLSSPPRRNLRISTPAVRHAAPDPDCAPAAHPPPRRAKRLTDNSRPRHCSRRRICERAEARDGCGAPRLIRAGGRMHRSAPVSASPLSFPLKKHGAEDAFASRRAFSRTLTLSSSSPPP</sequence>
<evidence type="ECO:0000256" key="1">
    <source>
        <dbReference type="SAM" id="MobiDB-lite"/>
    </source>
</evidence>
<evidence type="ECO:0000313" key="2">
    <source>
        <dbReference type="EMBL" id="KAF6726607.1"/>
    </source>
</evidence>
<feature type="region of interest" description="Disordered" evidence="1">
    <location>
        <begin position="84"/>
        <end position="118"/>
    </location>
</feature>
<dbReference type="EMBL" id="WKFB01000324">
    <property type="protein sequence ID" value="KAF6726607.1"/>
    <property type="molecule type" value="Genomic_DNA"/>
</dbReference>
<comment type="caution">
    <text evidence="2">The sequence shown here is derived from an EMBL/GenBank/DDBJ whole genome shotgun (WGS) entry which is preliminary data.</text>
</comment>
<dbReference type="AlphaFoldDB" id="A0A834C6M6"/>
<reference evidence="2" key="1">
    <citation type="journal article" name="BMC Genomics">
        <title>Long-read sequencing and de novo genome assembly of marine medaka (Oryzias melastigma).</title>
        <authorList>
            <person name="Liang P."/>
            <person name="Saqib H.S.A."/>
            <person name="Ni X."/>
            <person name="Shen Y."/>
        </authorList>
    </citation>
    <scope>NUCLEOTIDE SEQUENCE</scope>
    <source>
        <strain evidence="2">Bigg-433</strain>
    </source>
</reference>
<feature type="region of interest" description="Disordered" evidence="1">
    <location>
        <begin position="1"/>
        <end position="23"/>
    </location>
</feature>
<evidence type="ECO:0000313" key="3">
    <source>
        <dbReference type="Proteomes" id="UP000646548"/>
    </source>
</evidence>
<accession>A0A834C6M6</accession>